<keyword evidence="1 6" id="KW-0597">Phosphoprotein</keyword>
<dbReference type="Gene3D" id="3.40.50.2300">
    <property type="match status" value="1"/>
</dbReference>
<dbReference type="GO" id="GO:0032993">
    <property type="term" value="C:protein-DNA complex"/>
    <property type="evidence" value="ECO:0007669"/>
    <property type="project" value="TreeGrafter"/>
</dbReference>
<dbReference type="Pfam" id="PF00072">
    <property type="entry name" value="Response_reg"/>
    <property type="match status" value="1"/>
</dbReference>
<comment type="caution">
    <text evidence="8">The sequence shown here is derived from an EMBL/GenBank/DDBJ whole genome shotgun (WGS) entry which is preliminary data.</text>
</comment>
<feature type="modified residue" description="4-aspartylphosphate" evidence="6">
    <location>
        <position position="59"/>
    </location>
</feature>
<dbReference type="GO" id="GO:0000976">
    <property type="term" value="F:transcription cis-regulatory region binding"/>
    <property type="evidence" value="ECO:0007669"/>
    <property type="project" value="TreeGrafter"/>
</dbReference>
<reference evidence="8 9" key="1">
    <citation type="submission" date="2020-10" db="EMBL/GenBank/DDBJ databases">
        <title>Connecting structure to function with the recovery of over 1000 high-quality activated sludge metagenome-assembled genomes encoding full-length rRNA genes using long-read sequencing.</title>
        <authorList>
            <person name="Singleton C.M."/>
            <person name="Petriglieri F."/>
            <person name="Kristensen J.M."/>
            <person name="Kirkegaard R.H."/>
            <person name="Michaelsen T.Y."/>
            <person name="Andersen M.H."/>
            <person name="Karst S.M."/>
            <person name="Dueholm M.S."/>
            <person name="Nielsen P.H."/>
            <person name="Albertsen M."/>
        </authorList>
    </citation>
    <scope>NUCLEOTIDE SEQUENCE [LARGE SCALE GENOMIC DNA]</scope>
    <source>
        <strain evidence="8">OdNE_18-Q3-R46-58_MAXAC.008</strain>
    </source>
</reference>
<proteinExistence type="predicted"/>
<evidence type="ECO:0000256" key="6">
    <source>
        <dbReference type="PROSITE-ProRule" id="PRU00169"/>
    </source>
</evidence>
<dbReference type="CDD" id="cd00156">
    <property type="entry name" value="REC"/>
    <property type="match status" value="1"/>
</dbReference>
<gene>
    <name evidence="8" type="ORF">IPN91_15035</name>
</gene>
<dbReference type="PANTHER" id="PTHR48111">
    <property type="entry name" value="REGULATOR OF RPOS"/>
    <property type="match status" value="1"/>
</dbReference>
<evidence type="ECO:0000313" key="9">
    <source>
        <dbReference type="Proteomes" id="UP000709959"/>
    </source>
</evidence>
<accession>A0A936F534</accession>
<dbReference type="GO" id="GO:0005829">
    <property type="term" value="C:cytosol"/>
    <property type="evidence" value="ECO:0007669"/>
    <property type="project" value="TreeGrafter"/>
</dbReference>
<evidence type="ECO:0000256" key="5">
    <source>
        <dbReference type="ARBA" id="ARBA00023163"/>
    </source>
</evidence>
<dbReference type="AlphaFoldDB" id="A0A936F534"/>
<dbReference type="PROSITE" id="PS50110">
    <property type="entry name" value="RESPONSE_REGULATORY"/>
    <property type="match status" value="1"/>
</dbReference>
<sequence>MPRTFDPPLRLLLADDEDIYLQATSELLRDDGFLVDTARDAAEAVQRLQAATYDVLVSDIRMPGNLQFEFIRQVGDLAPELPVIIVTAHPTLETATEAVNLPVVAYLTKPLPIEVLIEHILRSASVVRTRRAVGQYALRLSNWSESLRELEALGLRQQGNPSKFLAQEVLGLSLANMAGMLTDLGSLFQVALGEGSGSLPCVSGHCPRLDAYQQTLREGIQVLEATRTSFKSKELGTLRQKLEQQLES</sequence>
<evidence type="ECO:0000256" key="1">
    <source>
        <dbReference type="ARBA" id="ARBA00022553"/>
    </source>
</evidence>
<dbReference type="SUPFAM" id="SSF52172">
    <property type="entry name" value="CheY-like"/>
    <property type="match status" value="1"/>
</dbReference>
<keyword evidence="2" id="KW-0902">Two-component regulatory system</keyword>
<organism evidence="8 9">
    <name type="scientific">Candidatus Geothrix odensensis</name>
    <dbReference type="NCBI Taxonomy" id="2954440"/>
    <lineage>
        <taxon>Bacteria</taxon>
        <taxon>Pseudomonadati</taxon>
        <taxon>Acidobacteriota</taxon>
        <taxon>Holophagae</taxon>
        <taxon>Holophagales</taxon>
        <taxon>Holophagaceae</taxon>
        <taxon>Geothrix</taxon>
    </lineage>
</organism>
<dbReference type="EMBL" id="JADKCH010000033">
    <property type="protein sequence ID" value="MBK8573895.1"/>
    <property type="molecule type" value="Genomic_DNA"/>
</dbReference>
<dbReference type="InterPro" id="IPR011006">
    <property type="entry name" value="CheY-like_superfamily"/>
</dbReference>
<dbReference type="SMART" id="SM00448">
    <property type="entry name" value="REC"/>
    <property type="match status" value="1"/>
</dbReference>
<name>A0A936F534_9BACT</name>
<dbReference type="InterPro" id="IPR001789">
    <property type="entry name" value="Sig_transdc_resp-reg_receiver"/>
</dbReference>
<keyword evidence="5" id="KW-0804">Transcription</keyword>
<dbReference type="PANTHER" id="PTHR48111:SF1">
    <property type="entry name" value="TWO-COMPONENT RESPONSE REGULATOR ORR33"/>
    <property type="match status" value="1"/>
</dbReference>
<dbReference type="Proteomes" id="UP000709959">
    <property type="component" value="Unassembled WGS sequence"/>
</dbReference>
<feature type="domain" description="Response regulatory" evidence="7">
    <location>
        <begin position="10"/>
        <end position="124"/>
    </location>
</feature>
<dbReference type="GO" id="GO:0000156">
    <property type="term" value="F:phosphorelay response regulator activity"/>
    <property type="evidence" value="ECO:0007669"/>
    <property type="project" value="TreeGrafter"/>
</dbReference>
<protein>
    <submittedName>
        <fullName evidence="8">Response regulator</fullName>
    </submittedName>
</protein>
<dbReference type="GO" id="GO:0006355">
    <property type="term" value="P:regulation of DNA-templated transcription"/>
    <property type="evidence" value="ECO:0007669"/>
    <property type="project" value="TreeGrafter"/>
</dbReference>
<keyword evidence="3" id="KW-0805">Transcription regulation</keyword>
<evidence type="ECO:0000313" key="8">
    <source>
        <dbReference type="EMBL" id="MBK8573895.1"/>
    </source>
</evidence>
<keyword evidence="4" id="KW-0238">DNA-binding</keyword>
<dbReference type="InterPro" id="IPR039420">
    <property type="entry name" value="WalR-like"/>
</dbReference>
<evidence type="ECO:0000256" key="3">
    <source>
        <dbReference type="ARBA" id="ARBA00023015"/>
    </source>
</evidence>
<evidence type="ECO:0000256" key="4">
    <source>
        <dbReference type="ARBA" id="ARBA00023125"/>
    </source>
</evidence>
<evidence type="ECO:0000259" key="7">
    <source>
        <dbReference type="PROSITE" id="PS50110"/>
    </source>
</evidence>
<evidence type="ECO:0000256" key="2">
    <source>
        <dbReference type="ARBA" id="ARBA00023012"/>
    </source>
</evidence>